<dbReference type="InterPro" id="IPR011990">
    <property type="entry name" value="TPR-like_helical_dom_sf"/>
</dbReference>
<organism evidence="12 13">
    <name type="scientific">Arenibacter palladensis</name>
    <dbReference type="NCBI Taxonomy" id="237373"/>
    <lineage>
        <taxon>Bacteria</taxon>
        <taxon>Pseudomonadati</taxon>
        <taxon>Bacteroidota</taxon>
        <taxon>Flavobacteriia</taxon>
        <taxon>Flavobacteriales</taxon>
        <taxon>Flavobacteriaceae</taxon>
        <taxon>Arenibacter</taxon>
    </lineage>
</organism>
<keyword evidence="10" id="KW-0812">Transmembrane</keyword>
<dbReference type="SMART" id="SM00387">
    <property type="entry name" value="HATPase_c"/>
    <property type="match status" value="1"/>
</dbReference>
<evidence type="ECO:0000256" key="2">
    <source>
        <dbReference type="ARBA" id="ARBA00012438"/>
    </source>
</evidence>
<dbReference type="InterPro" id="IPR011712">
    <property type="entry name" value="Sig_transdc_His_kin_sub3_dim/P"/>
</dbReference>
<evidence type="ECO:0000256" key="3">
    <source>
        <dbReference type="ARBA" id="ARBA00022553"/>
    </source>
</evidence>
<dbReference type="InterPro" id="IPR005467">
    <property type="entry name" value="His_kinase_dom"/>
</dbReference>
<evidence type="ECO:0000256" key="1">
    <source>
        <dbReference type="ARBA" id="ARBA00000085"/>
    </source>
</evidence>
<dbReference type="InterPro" id="IPR019734">
    <property type="entry name" value="TPR_rpt"/>
</dbReference>
<dbReference type="GO" id="GO:0046983">
    <property type="term" value="F:protein dimerization activity"/>
    <property type="evidence" value="ECO:0007669"/>
    <property type="project" value="InterPro"/>
</dbReference>
<dbReference type="PANTHER" id="PTHR24421">
    <property type="entry name" value="NITRATE/NITRITE SENSOR PROTEIN NARX-RELATED"/>
    <property type="match status" value="1"/>
</dbReference>
<dbReference type="Pfam" id="PF07730">
    <property type="entry name" value="HisKA_3"/>
    <property type="match status" value="1"/>
</dbReference>
<keyword evidence="9" id="KW-0802">TPR repeat</keyword>
<sequence length="657" mass="74847">MYAFNSLPKSVVWWLPHLAIIQFAFGQISKLDSIGQQIKTTPNDTVLINLYYQYGEELANKYPDSALWYYNLAKKHSIATKYDRGRAAYASHAIEILNAQGKFKEALALCKEALAIYQTIGSKKDIAVTLINIGSEWHYLSDFQLATDNYLMALKIAEEMEDIRLQRIINNNLASIFINLKEFKKGKTYAIKSLELAHILKNDYAISSSMFNIATAELYLKDYDNALKHYSQIIQIGERTDDYILILDGWLGTADVYNARHNYGEALNYYGKVISLSKEKDAPEYEMYAYMGLSDLYKNTGQNDECEASILSGITLAEKLGTKYELKDLYLKASEMAEKAQRYMDALEYRKKYETLNDSVVGEKSKLNISLLEAKFESEKKETMISNLENNKKIQELSISQKNSLNYLLFGIIMVILLTSYISYRNYRHKQKLQTNRINELETEKQLAATAAVLKGEEQERTRLAKDLHDGLGGMLSGIKYSFESIKGNMIMTTDNQQVFERSMDMLDSSIKEMRRVAHNMMPESLLKFGLDTALKDFCNHINKTGAVQIDYLSLGLANASINQTVAITIYRIVQELINNTLKHAKAETVIVQITKTEHQLTITVEDDGEGFDTLILKKSQGMGWTNILHRVEFLKGNLNVDSEYSKGTSVHIEFNV</sequence>
<keyword evidence="6 12" id="KW-0418">Kinase</keyword>
<comment type="catalytic activity">
    <reaction evidence="1">
        <text>ATP + protein L-histidine = ADP + protein N-phospho-L-histidine.</text>
        <dbReference type="EC" id="2.7.13.3"/>
    </reaction>
</comment>
<gene>
    <name evidence="12" type="ORF">SAMN03080594_105122</name>
</gene>
<evidence type="ECO:0000256" key="8">
    <source>
        <dbReference type="ARBA" id="ARBA00023012"/>
    </source>
</evidence>
<dbReference type="PROSITE" id="PS50109">
    <property type="entry name" value="HIS_KIN"/>
    <property type="match status" value="1"/>
</dbReference>
<name>A0A1M5CN13_9FLAO</name>
<protein>
    <recommendedName>
        <fullName evidence="2">histidine kinase</fullName>
        <ecNumber evidence="2">2.7.13.3</ecNumber>
    </recommendedName>
</protein>
<dbReference type="InterPro" id="IPR036890">
    <property type="entry name" value="HATPase_C_sf"/>
</dbReference>
<dbReference type="GO" id="GO:0005524">
    <property type="term" value="F:ATP binding"/>
    <property type="evidence" value="ECO:0007669"/>
    <property type="project" value="UniProtKB-KW"/>
</dbReference>
<dbReference type="PROSITE" id="PS50005">
    <property type="entry name" value="TPR"/>
    <property type="match status" value="1"/>
</dbReference>
<accession>A0A1M5CN13</accession>
<dbReference type="Gene3D" id="1.25.40.10">
    <property type="entry name" value="Tetratricopeptide repeat domain"/>
    <property type="match status" value="2"/>
</dbReference>
<dbReference type="AlphaFoldDB" id="A0A1M5CN13"/>
<dbReference type="SMART" id="SM00028">
    <property type="entry name" value="TPR"/>
    <property type="match status" value="6"/>
</dbReference>
<dbReference type="InterPro" id="IPR003594">
    <property type="entry name" value="HATPase_dom"/>
</dbReference>
<dbReference type="EMBL" id="FQUX01000005">
    <property type="protein sequence ID" value="SHF56113.1"/>
    <property type="molecule type" value="Genomic_DNA"/>
</dbReference>
<evidence type="ECO:0000313" key="12">
    <source>
        <dbReference type="EMBL" id="SHF56113.1"/>
    </source>
</evidence>
<evidence type="ECO:0000259" key="11">
    <source>
        <dbReference type="PROSITE" id="PS50109"/>
    </source>
</evidence>
<feature type="transmembrane region" description="Helical" evidence="10">
    <location>
        <begin position="405"/>
        <end position="424"/>
    </location>
</feature>
<keyword evidence="10" id="KW-0472">Membrane</keyword>
<keyword evidence="3" id="KW-0597">Phosphoprotein</keyword>
<evidence type="ECO:0000256" key="10">
    <source>
        <dbReference type="SAM" id="Phobius"/>
    </source>
</evidence>
<dbReference type="CDD" id="cd16917">
    <property type="entry name" value="HATPase_UhpB-NarQ-NarX-like"/>
    <property type="match status" value="1"/>
</dbReference>
<keyword evidence="13" id="KW-1185">Reference proteome</keyword>
<dbReference type="Proteomes" id="UP000184406">
    <property type="component" value="Unassembled WGS sequence"/>
</dbReference>
<dbReference type="EC" id="2.7.13.3" evidence="2"/>
<keyword evidence="7" id="KW-0067">ATP-binding</keyword>
<evidence type="ECO:0000313" key="13">
    <source>
        <dbReference type="Proteomes" id="UP000184406"/>
    </source>
</evidence>
<keyword evidence="10" id="KW-1133">Transmembrane helix</keyword>
<dbReference type="RefSeq" id="WP_072862957.1">
    <property type="nucleotide sequence ID" value="NZ_FQUX01000005.1"/>
</dbReference>
<evidence type="ECO:0000256" key="6">
    <source>
        <dbReference type="ARBA" id="ARBA00022777"/>
    </source>
</evidence>
<dbReference type="SUPFAM" id="SSF55874">
    <property type="entry name" value="ATPase domain of HSP90 chaperone/DNA topoisomerase II/histidine kinase"/>
    <property type="match status" value="1"/>
</dbReference>
<keyword evidence="4" id="KW-0808">Transferase</keyword>
<dbReference type="Pfam" id="PF02518">
    <property type="entry name" value="HATPase_c"/>
    <property type="match status" value="1"/>
</dbReference>
<keyword evidence="5" id="KW-0547">Nucleotide-binding</keyword>
<dbReference type="Gene3D" id="1.20.5.1930">
    <property type="match status" value="1"/>
</dbReference>
<dbReference type="SUPFAM" id="SSF48452">
    <property type="entry name" value="TPR-like"/>
    <property type="match status" value="2"/>
</dbReference>
<evidence type="ECO:0000256" key="7">
    <source>
        <dbReference type="ARBA" id="ARBA00022840"/>
    </source>
</evidence>
<evidence type="ECO:0000256" key="4">
    <source>
        <dbReference type="ARBA" id="ARBA00022679"/>
    </source>
</evidence>
<dbReference type="GO" id="GO:0016020">
    <property type="term" value="C:membrane"/>
    <property type="evidence" value="ECO:0007669"/>
    <property type="project" value="InterPro"/>
</dbReference>
<dbReference type="GO" id="GO:0000155">
    <property type="term" value="F:phosphorelay sensor kinase activity"/>
    <property type="evidence" value="ECO:0007669"/>
    <property type="project" value="InterPro"/>
</dbReference>
<proteinExistence type="predicted"/>
<dbReference type="Pfam" id="PF13424">
    <property type="entry name" value="TPR_12"/>
    <property type="match status" value="2"/>
</dbReference>
<dbReference type="InterPro" id="IPR050482">
    <property type="entry name" value="Sensor_HK_TwoCompSys"/>
</dbReference>
<dbReference type="PANTHER" id="PTHR24421:SF10">
    <property type="entry name" value="NITRATE_NITRITE SENSOR PROTEIN NARQ"/>
    <property type="match status" value="1"/>
</dbReference>
<keyword evidence="8" id="KW-0902">Two-component regulatory system</keyword>
<feature type="repeat" description="TPR" evidence="9">
    <location>
        <begin position="207"/>
        <end position="240"/>
    </location>
</feature>
<dbReference type="Gene3D" id="3.30.565.10">
    <property type="entry name" value="Histidine kinase-like ATPase, C-terminal domain"/>
    <property type="match status" value="1"/>
</dbReference>
<evidence type="ECO:0000256" key="5">
    <source>
        <dbReference type="ARBA" id="ARBA00022741"/>
    </source>
</evidence>
<feature type="domain" description="Histidine kinase" evidence="11">
    <location>
        <begin position="570"/>
        <end position="657"/>
    </location>
</feature>
<dbReference type="OrthoDB" id="9778366at2"/>
<evidence type="ECO:0000256" key="9">
    <source>
        <dbReference type="PROSITE-ProRule" id="PRU00339"/>
    </source>
</evidence>
<reference evidence="13" key="1">
    <citation type="submission" date="2016-11" db="EMBL/GenBank/DDBJ databases">
        <authorList>
            <person name="Varghese N."/>
            <person name="Submissions S."/>
        </authorList>
    </citation>
    <scope>NUCLEOTIDE SEQUENCE [LARGE SCALE GENOMIC DNA]</scope>
    <source>
        <strain evidence="13">DSM 17539</strain>
    </source>
</reference>